<feature type="domain" description="FP protein C-terminal" evidence="1">
    <location>
        <begin position="145"/>
        <end position="197"/>
    </location>
</feature>
<dbReference type="InterPro" id="IPR057251">
    <property type="entry name" value="FP_C"/>
</dbReference>
<dbReference type="AlphaFoldDB" id="A0A2A4J6R0"/>
<organism evidence="2">
    <name type="scientific">Heliothis virescens</name>
    <name type="common">Tobacco budworm moth</name>
    <dbReference type="NCBI Taxonomy" id="7102"/>
    <lineage>
        <taxon>Eukaryota</taxon>
        <taxon>Metazoa</taxon>
        <taxon>Ecdysozoa</taxon>
        <taxon>Arthropoda</taxon>
        <taxon>Hexapoda</taxon>
        <taxon>Insecta</taxon>
        <taxon>Pterygota</taxon>
        <taxon>Neoptera</taxon>
        <taxon>Endopterygota</taxon>
        <taxon>Lepidoptera</taxon>
        <taxon>Glossata</taxon>
        <taxon>Ditrysia</taxon>
        <taxon>Noctuoidea</taxon>
        <taxon>Noctuidae</taxon>
        <taxon>Heliothinae</taxon>
        <taxon>Heliothis</taxon>
    </lineage>
</organism>
<dbReference type="EMBL" id="NWSH01002710">
    <property type="protein sequence ID" value="PCG67641.1"/>
    <property type="molecule type" value="Genomic_DNA"/>
</dbReference>
<sequence>MQSHADEQADIKKRINDVCLEGSKQSSLLIDNLVSKIDSLEQQARNCNAEICNVPEKRGENLLNIIEMVGSAVNFPICQRDIVSIHRVQHATQQGNKPKNIVVKFNSRILRDNLVSAYRLSKTLKAEQIGFPGSTATIYINEHLTLKNKQLFRKTREAAASHNYKYVWIKNSTILVRKRDDTSTFAIRIEDDIRKIKGKDDNIEPSSARENN</sequence>
<protein>
    <recommendedName>
        <fullName evidence="1">FP protein C-terminal domain-containing protein</fullName>
    </recommendedName>
</protein>
<gene>
    <name evidence="2" type="ORF">B5V51_6129</name>
</gene>
<accession>A0A2A4J6R0</accession>
<comment type="caution">
    <text evidence="2">The sequence shown here is derived from an EMBL/GenBank/DDBJ whole genome shotgun (WGS) entry which is preliminary data.</text>
</comment>
<dbReference type="Pfam" id="PF25298">
    <property type="entry name" value="Baculo_FP_2nd"/>
    <property type="match status" value="1"/>
</dbReference>
<evidence type="ECO:0000313" key="2">
    <source>
        <dbReference type="EMBL" id="PCG67641.1"/>
    </source>
</evidence>
<reference evidence="2" key="1">
    <citation type="submission" date="2017-09" db="EMBL/GenBank/DDBJ databases">
        <title>Contemporary evolution of a Lepidopteran species, Heliothis virescens, in response to modern agricultural practices.</title>
        <authorList>
            <person name="Fritz M.L."/>
            <person name="Deyonke A.M."/>
            <person name="Papanicolaou A."/>
            <person name="Micinski S."/>
            <person name="Westbrook J."/>
            <person name="Gould F."/>
        </authorList>
    </citation>
    <scope>NUCLEOTIDE SEQUENCE [LARGE SCALE GENOMIC DNA]</scope>
    <source>
        <strain evidence="2">HvINT-</strain>
        <tissue evidence="2">Whole body</tissue>
    </source>
</reference>
<evidence type="ECO:0000259" key="1">
    <source>
        <dbReference type="Pfam" id="PF25298"/>
    </source>
</evidence>
<dbReference type="Gene3D" id="3.30.70.1820">
    <property type="entry name" value="L1 transposable element, RRM domain"/>
    <property type="match status" value="1"/>
</dbReference>
<proteinExistence type="predicted"/>
<name>A0A2A4J6R0_HELVI</name>